<keyword evidence="2" id="KW-1185">Reference proteome</keyword>
<dbReference type="SUPFAM" id="SSF47413">
    <property type="entry name" value="lambda repressor-like DNA-binding domains"/>
    <property type="match status" value="1"/>
</dbReference>
<dbReference type="EMBL" id="JAGETZ010000006">
    <property type="protein sequence ID" value="MBO2010362.1"/>
    <property type="molecule type" value="Genomic_DNA"/>
</dbReference>
<name>A0ABS3QGH5_9BACT</name>
<protein>
    <recommendedName>
        <fullName evidence="3">XRE family transcriptional regulator</fullName>
    </recommendedName>
</protein>
<proteinExistence type="predicted"/>
<evidence type="ECO:0000313" key="2">
    <source>
        <dbReference type="Proteomes" id="UP000664369"/>
    </source>
</evidence>
<reference evidence="1 2" key="1">
    <citation type="submission" date="2021-03" db="EMBL/GenBank/DDBJ databases">
        <authorList>
            <person name="Kim M.K."/>
        </authorList>
    </citation>
    <scope>NUCLEOTIDE SEQUENCE [LARGE SCALE GENOMIC DNA]</scope>
    <source>
        <strain evidence="1 2">BT442</strain>
    </source>
</reference>
<comment type="caution">
    <text evidence="1">The sequence shown here is derived from an EMBL/GenBank/DDBJ whole genome shotgun (WGS) entry which is preliminary data.</text>
</comment>
<dbReference type="InterPro" id="IPR001387">
    <property type="entry name" value="Cro/C1-type_HTH"/>
</dbReference>
<evidence type="ECO:0008006" key="3">
    <source>
        <dbReference type="Google" id="ProtNLM"/>
    </source>
</evidence>
<dbReference type="InterPro" id="IPR010982">
    <property type="entry name" value="Lambda_DNA-bd_dom_sf"/>
</dbReference>
<organism evidence="1 2">
    <name type="scientific">Hymenobacter negativus</name>
    <dbReference type="NCBI Taxonomy" id="2795026"/>
    <lineage>
        <taxon>Bacteria</taxon>
        <taxon>Pseudomonadati</taxon>
        <taxon>Bacteroidota</taxon>
        <taxon>Cytophagia</taxon>
        <taxon>Cytophagales</taxon>
        <taxon>Hymenobacteraceae</taxon>
        <taxon>Hymenobacter</taxon>
    </lineage>
</organism>
<evidence type="ECO:0000313" key="1">
    <source>
        <dbReference type="EMBL" id="MBO2010362.1"/>
    </source>
</evidence>
<accession>A0ABS3QGH5</accession>
<dbReference type="CDD" id="cd00093">
    <property type="entry name" value="HTH_XRE"/>
    <property type="match status" value="1"/>
</dbReference>
<sequence>MPSNSLAAAVRAHFGLTQAELGRYLGVAREQVAFVEAGKRSFALGAERRLRQLVLLLPPEGESVPPATPAAEVTKPLTATELLALRKRLRRCRHEATQLRYQLETEADRTQAQTRRQRSLAHLRAGLLPATGALTAEEERARDWLARLAPTPVHPPLLAGAQGLLVARLQGLTAEANALEEQLAVNSGKLTENQR</sequence>
<gene>
    <name evidence="1" type="ORF">J4E00_14980</name>
</gene>
<dbReference type="Proteomes" id="UP000664369">
    <property type="component" value="Unassembled WGS sequence"/>
</dbReference>